<keyword evidence="3" id="KW-0812">Transmembrane</keyword>
<reference evidence="4 5" key="2">
    <citation type="submission" date="2019-08" db="EMBL/GenBank/DDBJ databases">
        <authorList>
            <person name="Henke P."/>
        </authorList>
    </citation>
    <scope>NUCLEOTIDE SEQUENCE [LARGE SCALE GENOMIC DNA]</scope>
    <source>
        <strain evidence="4">Phe10_nw2017</strain>
    </source>
</reference>
<reference evidence="4 5" key="1">
    <citation type="submission" date="2019-08" db="EMBL/GenBank/DDBJ databases">
        <title>100 year-old enigma solved: identification of Planctomyces bekefii, the type genus and species of the phylum Planctomycetes.</title>
        <authorList>
            <person name="Svetlana D.N."/>
            <person name="Overmann J."/>
        </authorList>
    </citation>
    <scope>NUCLEOTIDE SEQUENCE [LARGE SCALE GENOMIC DNA]</scope>
    <source>
        <strain evidence="4">Phe10_nw2017</strain>
    </source>
</reference>
<keyword evidence="3" id="KW-1133">Transmembrane helix</keyword>
<feature type="region of interest" description="Disordered" evidence="2">
    <location>
        <begin position="1"/>
        <end position="41"/>
    </location>
</feature>
<dbReference type="PANTHER" id="PTHR30386">
    <property type="entry name" value="MEMBRANE FUSION SUBUNIT OF EMRAB-TOLC MULTIDRUG EFFLUX PUMP"/>
    <property type="match status" value="1"/>
</dbReference>
<feature type="compositionally biased region" description="Basic and acidic residues" evidence="2">
    <location>
        <begin position="464"/>
        <end position="478"/>
    </location>
</feature>
<keyword evidence="1" id="KW-0175">Coiled coil</keyword>
<evidence type="ECO:0000256" key="2">
    <source>
        <dbReference type="SAM" id="MobiDB-lite"/>
    </source>
</evidence>
<comment type="caution">
    <text evidence="4">The sequence shown here is derived from an EMBL/GenBank/DDBJ whole genome shotgun (WGS) entry which is preliminary data.</text>
</comment>
<evidence type="ECO:0000313" key="4">
    <source>
        <dbReference type="EMBL" id="TWW12221.1"/>
    </source>
</evidence>
<name>A0A5C6MGZ8_9PLAN</name>
<organism evidence="4 5">
    <name type="scientific">Planctomyces bekefii</name>
    <dbReference type="NCBI Taxonomy" id="1653850"/>
    <lineage>
        <taxon>Bacteria</taxon>
        <taxon>Pseudomonadati</taxon>
        <taxon>Planctomycetota</taxon>
        <taxon>Planctomycetia</taxon>
        <taxon>Planctomycetales</taxon>
        <taxon>Planctomycetaceae</taxon>
        <taxon>Planctomyces</taxon>
    </lineage>
</organism>
<keyword evidence="3" id="KW-0472">Membrane</keyword>
<evidence type="ECO:0000256" key="1">
    <source>
        <dbReference type="SAM" id="Coils"/>
    </source>
</evidence>
<sequence>MPTDPQVPAMTSTTHEHGTRTAALPQSAATRKRSAGSPTALSQPLFPSLQLARSSRWARRLAMILLIMLTLCILLMAFAPWQQTVRGADYVMAYAPRERQQTLEATIEGRIVRWNDDLMENTHVKKGEFIAEIRDLDADYATRLSAQLENTTLMFDAAGKIVEATQGQLDAYREVQLQVVKAQDAYVQAATEKAQAAEQKLELAQAAIPQLEAALERYRGLQENGNLSLEKLQEAERKLNESKAKVREEMANVSAAKSDLQGKQNDRLAYIQKAEADVRYYEGALDKARSEVAKVEKERLELQSKIARQDTQLVTAPFDGYLVEINPNIGTQLVKKGDPICRLVPDTKDRAVQIWLDGNDAPLVSPGSHVRLQFEGWPAIQFAGWPSVAVGTFGGSVVSVDMIDDGKGKFRSQILPDATDEHNWPEDRYLRQGVRANGWVLLKQVPLWFEVWRQLNGFPPSVDPPKESGDGKKTKTDA</sequence>
<gene>
    <name evidence="4" type="ORF">E3A20_02830</name>
</gene>
<feature type="region of interest" description="Disordered" evidence="2">
    <location>
        <begin position="459"/>
        <end position="478"/>
    </location>
</feature>
<proteinExistence type="predicted"/>
<dbReference type="AlphaFoldDB" id="A0A5C6MGZ8"/>
<keyword evidence="5" id="KW-1185">Reference proteome</keyword>
<dbReference type="EMBL" id="SRHE01000028">
    <property type="protein sequence ID" value="TWW12221.1"/>
    <property type="molecule type" value="Genomic_DNA"/>
</dbReference>
<dbReference type="InterPro" id="IPR050739">
    <property type="entry name" value="MFP"/>
</dbReference>
<protein>
    <submittedName>
        <fullName evidence="4">Hemolysin D</fullName>
    </submittedName>
</protein>
<dbReference type="Proteomes" id="UP000321083">
    <property type="component" value="Unassembled WGS sequence"/>
</dbReference>
<accession>A0A5C6MGZ8</accession>
<feature type="coiled-coil region" evidence="1">
    <location>
        <begin position="187"/>
        <end position="312"/>
    </location>
</feature>
<feature type="transmembrane region" description="Helical" evidence="3">
    <location>
        <begin position="61"/>
        <end position="81"/>
    </location>
</feature>
<evidence type="ECO:0000256" key="3">
    <source>
        <dbReference type="SAM" id="Phobius"/>
    </source>
</evidence>
<evidence type="ECO:0000313" key="5">
    <source>
        <dbReference type="Proteomes" id="UP000321083"/>
    </source>
</evidence>